<protein>
    <submittedName>
        <fullName evidence="1">Uncharacterized protein</fullName>
    </submittedName>
</protein>
<name>A0AAV5EBY2_ELECO</name>
<reference evidence="1" key="2">
    <citation type="submission" date="2021-12" db="EMBL/GenBank/DDBJ databases">
        <title>Resequencing data analysis of finger millet.</title>
        <authorList>
            <person name="Hatakeyama M."/>
            <person name="Aluri S."/>
            <person name="Balachadran M.T."/>
            <person name="Sivarajan S.R."/>
            <person name="Poveda L."/>
            <person name="Shimizu-Inatsugi R."/>
            <person name="Schlapbach R."/>
            <person name="Sreeman S.M."/>
            <person name="Shimizu K.K."/>
        </authorList>
    </citation>
    <scope>NUCLEOTIDE SEQUENCE</scope>
</reference>
<comment type="caution">
    <text evidence="1">The sequence shown here is derived from an EMBL/GenBank/DDBJ whole genome shotgun (WGS) entry which is preliminary data.</text>
</comment>
<dbReference type="AlphaFoldDB" id="A0AAV5EBY2"/>
<accession>A0AAV5EBY2</accession>
<sequence>MDKSSIHFSKGCASNLKDEIKEILRMQNEALSAKYLGMPTDVGSSSNGAFKYLKDHVWAKVQGWMEKTLLAGGGGGGGSAHQGSRRSNSNIFNIMLQTPVWTV</sequence>
<keyword evidence="2" id="KW-1185">Reference proteome</keyword>
<dbReference type="EMBL" id="BQKI01000074">
    <property type="protein sequence ID" value="GJN20297.1"/>
    <property type="molecule type" value="Genomic_DNA"/>
</dbReference>
<organism evidence="1 2">
    <name type="scientific">Eleusine coracana subsp. coracana</name>
    <dbReference type="NCBI Taxonomy" id="191504"/>
    <lineage>
        <taxon>Eukaryota</taxon>
        <taxon>Viridiplantae</taxon>
        <taxon>Streptophyta</taxon>
        <taxon>Embryophyta</taxon>
        <taxon>Tracheophyta</taxon>
        <taxon>Spermatophyta</taxon>
        <taxon>Magnoliopsida</taxon>
        <taxon>Liliopsida</taxon>
        <taxon>Poales</taxon>
        <taxon>Poaceae</taxon>
        <taxon>PACMAD clade</taxon>
        <taxon>Chloridoideae</taxon>
        <taxon>Cynodonteae</taxon>
        <taxon>Eleusininae</taxon>
        <taxon>Eleusine</taxon>
    </lineage>
</organism>
<dbReference type="Proteomes" id="UP001054889">
    <property type="component" value="Unassembled WGS sequence"/>
</dbReference>
<gene>
    <name evidence="1" type="primary">gb07657</name>
    <name evidence="1" type="ORF">PR202_gb07657</name>
</gene>
<evidence type="ECO:0000313" key="1">
    <source>
        <dbReference type="EMBL" id="GJN20297.1"/>
    </source>
</evidence>
<proteinExistence type="predicted"/>
<reference evidence="1" key="1">
    <citation type="journal article" date="2018" name="DNA Res.">
        <title>Multiple hybrid de novo genome assembly of finger millet, an orphan allotetraploid crop.</title>
        <authorList>
            <person name="Hatakeyama M."/>
            <person name="Aluri S."/>
            <person name="Balachadran M.T."/>
            <person name="Sivarajan S.R."/>
            <person name="Patrignani A."/>
            <person name="Gruter S."/>
            <person name="Poveda L."/>
            <person name="Shimizu-Inatsugi R."/>
            <person name="Baeten J."/>
            <person name="Francoijs K.J."/>
            <person name="Nataraja K.N."/>
            <person name="Reddy Y.A.N."/>
            <person name="Phadnis S."/>
            <person name="Ravikumar R.L."/>
            <person name="Schlapbach R."/>
            <person name="Sreeman S.M."/>
            <person name="Shimizu K.K."/>
        </authorList>
    </citation>
    <scope>NUCLEOTIDE SEQUENCE</scope>
</reference>
<evidence type="ECO:0000313" key="2">
    <source>
        <dbReference type="Proteomes" id="UP001054889"/>
    </source>
</evidence>